<name>A0ABN9WRJ0_9DINO</name>
<dbReference type="EMBL" id="CAUYUJ010019198">
    <property type="protein sequence ID" value="CAK0889357.1"/>
    <property type="molecule type" value="Genomic_DNA"/>
</dbReference>
<protein>
    <submittedName>
        <fullName evidence="2">Uncharacterized protein</fullName>
    </submittedName>
</protein>
<sequence>VGEAEAGRDGPAEAGHRGAARGEGQGGAGEDGAGVPGAAQRRRLGAPPVEGSRPRVAERAVRARAARRRRPERSGRRPAAGGPRRRGRARGRAGGGRVGRGGGAAYHPALDGEVTSDCIQRLDELDEELVADAQVGQVRALSDLQGALSRHQDALLATTREMQAADLRSACALQAPAARRVVRRSHEERCRGAPSWRSTRVWRSPRGGWRRRSRRPRPPGRGSGRGRSSGWTTPRSTRRGTPSSTRKPRPGSGPACRPTWPRGSGSWPRRGASGSGRPRPTPLARAGVAGAAGAAPGRGPPGG</sequence>
<feature type="compositionally biased region" description="Basic residues" evidence="1">
    <location>
        <begin position="62"/>
        <end position="71"/>
    </location>
</feature>
<feature type="compositionally biased region" description="Low complexity" evidence="1">
    <location>
        <begin position="261"/>
        <end position="297"/>
    </location>
</feature>
<evidence type="ECO:0000313" key="2">
    <source>
        <dbReference type="EMBL" id="CAK0889357.1"/>
    </source>
</evidence>
<keyword evidence="3" id="KW-1185">Reference proteome</keyword>
<feature type="compositionally biased region" description="Low complexity" evidence="1">
    <location>
        <begin position="228"/>
        <end position="245"/>
    </location>
</feature>
<evidence type="ECO:0000256" key="1">
    <source>
        <dbReference type="SAM" id="MobiDB-lite"/>
    </source>
</evidence>
<feature type="region of interest" description="Disordered" evidence="1">
    <location>
        <begin position="186"/>
        <end position="303"/>
    </location>
</feature>
<feature type="compositionally biased region" description="Gly residues" evidence="1">
    <location>
        <begin position="21"/>
        <end position="35"/>
    </location>
</feature>
<comment type="caution">
    <text evidence="2">The sequence shown here is derived from an EMBL/GenBank/DDBJ whole genome shotgun (WGS) entry which is preliminary data.</text>
</comment>
<organism evidence="2 3">
    <name type="scientific">Prorocentrum cordatum</name>
    <dbReference type="NCBI Taxonomy" id="2364126"/>
    <lineage>
        <taxon>Eukaryota</taxon>
        <taxon>Sar</taxon>
        <taxon>Alveolata</taxon>
        <taxon>Dinophyceae</taxon>
        <taxon>Prorocentrales</taxon>
        <taxon>Prorocentraceae</taxon>
        <taxon>Prorocentrum</taxon>
    </lineage>
</organism>
<evidence type="ECO:0000313" key="3">
    <source>
        <dbReference type="Proteomes" id="UP001189429"/>
    </source>
</evidence>
<gene>
    <name evidence="2" type="ORF">PCOR1329_LOCUS69906</name>
</gene>
<dbReference type="Proteomes" id="UP001189429">
    <property type="component" value="Unassembled WGS sequence"/>
</dbReference>
<reference evidence="2" key="1">
    <citation type="submission" date="2023-10" db="EMBL/GenBank/DDBJ databases">
        <authorList>
            <person name="Chen Y."/>
            <person name="Shah S."/>
            <person name="Dougan E. K."/>
            <person name="Thang M."/>
            <person name="Chan C."/>
        </authorList>
    </citation>
    <scope>NUCLEOTIDE SEQUENCE [LARGE SCALE GENOMIC DNA]</scope>
</reference>
<feature type="compositionally biased region" description="Basic and acidic residues" evidence="1">
    <location>
        <begin position="1"/>
        <end position="16"/>
    </location>
</feature>
<proteinExistence type="predicted"/>
<feature type="compositionally biased region" description="Basic residues" evidence="1">
    <location>
        <begin position="208"/>
        <end position="218"/>
    </location>
</feature>
<feature type="region of interest" description="Disordered" evidence="1">
    <location>
        <begin position="1"/>
        <end position="110"/>
    </location>
</feature>
<feature type="compositionally biased region" description="Gly residues" evidence="1">
    <location>
        <begin position="92"/>
        <end position="104"/>
    </location>
</feature>
<feature type="non-terminal residue" evidence="2">
    <location>
        <position position="303"/>
    </location>
</feature>
<feature type="non-terminal residue" evidence="2">
    <location>
        <position position="1"/>
    </location>
</feature>
<accession>A0ABN9WRJ0</accession>
<feature type="compositionally biased region" description="Basic and acidic residues" evidence="1">
    <location>
        <begin position="52"/>
        <end position="61"/>
    </location>
</feature>